<dbReference type="Gene3D" id="3.90.1640.30">
    <property type="match status" value="1"/>
</dbReference>
<dbReference type="GO" id="GO:0004527">
    <property type="term" value="F:exonuclease activity"/>
    <property type="evidence" value="ECO:0007669"/>
    <property type="project" value="UniProtKB-KW"/>
</dbReference>
<dbReference type="SUPFAM" id="SSF64182">
    <property type="entry name" value="DHH phosphoesterases"/>
    <property type="match status" value="1"/>
</dbReference>
<evidence type="ECO:0000256" key="2">
    <source>
        <dbReference type="ARBA" id="ARBA00019841"/>
    </source>
</evidence>
<feature type="coiled-coil region" evidence="6">
    <location>
        <begin position="312"/>
        <end position="339"/>
    </location>
</feature>
<sequence>MIHKIIRRPTVDDSHLPMHLGPLLRQLYARRGVLPSECELVLKGLLRPDTMKGLDRAAKLIADAMQQEKSILIVGDFDADGATSTSVCILALRMMGASKVDYLIPNRFDYGYGLSPEIVAVAASKQAELLITVDNGISSIEGVAAAKAFGMQVVITDHHLPGHELPDADAIVNPNQPGCQFASKSIAGVGVAFYLMTALRAELRARNWYQVRGIAEPNLGTLLDIVALGTVADVVSLDSNNRILVEAGLQRVRSGRCRVGITALLEVAKRNPARIVASDFGFAVGPRLNAAGRLDEMALGVETLLCEDIMYARRMAAELDSLNQERRELEVGMQQEALKSLEYLKLNEEQLPWGIALFQEDWHQGVIGILASRIKDKYHRPVIAFADAGNGEIKGSARSIKGLHMRDLLELVNSRHPGLICKFGGHAMAAGLTLKSGGFATFAKAYDDAVREQLKPEQLTGELWSDGELTPTELTLEIAQLLRNAGPWGQSFEEPLFDGYFKIIQQRIVGERHLKLVLETPCGTVMLDAIAFNVDLHTWPDATIQHARIVYKLDVNEYRGNFTLQLMVEQIEPM</sequence>
<keyword evidence="3" id="KW-0540">Nuclease</keyword>
<dbReference type="Pfam" id="PF17768">
    <property type="entry name" value="RecJ_OB"/>
    <property type="match status" value="1"/>
</dbReference>
<evidence type="ECO:0000313" key="10">
    <source>
        <dbReference type="EMBL" id="MCG9965875.1"/>
    </source>
</evidence>
<evidence type="ECO:0000259" key="9">
    <source>
        <dbReference type="Pfam" id="PF17768"/>
    </source>
</evidence>
<dbReference type="InterPro" id="IPR051673">
    <property type="entry name" value="SSDNA_exonuclease_RecJ"/>
</dbReference>
<evidence type="ECO:0000256" key="6">
    <source>
        <dbReference type="SAM" id="Coils"/>
    </source>
</evidence>
<dbReference type="RefSeq" id="WP_240132345.1">
    <property type="nucleotide sequence ID" value="NZ_JACSDI010000020.1"/>
</dbReference>
<dbReference type="PANTHER" id="PTHR30255">
    <property type="entry name" value="SINGLE-STRANDED-DNA-SPECIFIC EXONUCLEASE RECJ"/>
    <property type="match status" value="1"/>
</dbReference>
<dbReference type="Pfam" id="PF01368">
    <property type="entry name" value="DHH"/>
    <property type="match status" value="1"/>
</dbReference>
<feature type="domain" description="DHHA1" evidence="8">
    <location>
        <begin position="357"/>
        <end position="451"/>
    </location>
</feature>
<dbReference type="Pfam" id="PF02272">
    <property type="entry name" value="DHHA1"/>
    <property type="match status" value="1"/>
</dbReference>
<dbReference type="InterPro" id="IPR001667">
    <property type="entry name" value="DDH_dom"/>
</dbReference>
<dbReference type="InterPro" id="IPR003156">
    <property type="entry name" value="DHHA1_dom"/>
</dbReference>
<evidence type="ECO:0000256" key="4">
    <source>
        <dbReference type="ARBA" id="ARBA00022801"/>
    </source>
</evidence>
<feature type="domain" description="RecJ OB" evidence="9">
    <location>
        <begin position="466"/>
        <end position="569"/>
    </location>
</feature>
<organism evidence="10 11">
    <name type="scientific">Shewanella cutis</name>
    <dbReference type="NCBI Taxonomy" id="2766780"/>
    <lineage>
        <taxon>Bacteria</taxon>
        <taxon>Pseudomonadati</taxon>
        <taxon>Pseudomonadota</taxon>
        <taxon>Gammaproteobacteria</taxon>
        <taxon>Alteromonadales</taxon>
        <taxon>Shewanellaceae</taxon>
        <taxon>Shewanella</taxon>
    </lineage>
</organism>
<gene>
    <name evidence="10" type="primary">recJ</name>
    <name evidence="10" type="ORF">H9J30_18410</name>
</gene>
<evidence type="ECO:0000313" key="11">
    <source>
        <dbReference type="Proteomes" id="UP000829384"/>
    </source>
</evidence>
<name>A0ABS9QZT1_9GAMM</name>
<feature type="domain" description="DDH" evidence="7">
    <location>
        <begin position="70"/>
        <end position="230"/>
    </location>
</feature>
<dbReference type="NCBIfam" id="TIGR00644">
    <property type="entry name" value="recJ"/>
    <property type="match status" value="1"/>
</dbReference>
<evidence type="ECO:0000256" key="3">
    <source>
        <dbReference type="ARBA" id="ARBA00022722"/>
    </source>
</evidence>
<comment type="similarity">
    <text evidence="1">Belongs to the RecJ family.</text>
</comment>
<evidence type="ECO:0000259" key="7">
    <source>
        <dbReference type="Pfam" id="PF01368"/>
    </source>
</evidence>
<evidence type="ECO:0000256" key="1">
    <source>
        <dbReference type="ARBA" id="ARBA00005915"/>
    </source>
</evidence>
<accession>A0ABS9QZT1</accession>
<keyword evidence="4" id="KW-0378">Hydrolase</keyword>
<keyword evidence="6" id="KW-0175">Coiled coil</keyword>
<reference evidence="10 11" key="1">
    <citation type="submission" date="2020-08" db="EMBL/GenBank/DDBJ databases">
        <title>Whole genome sequence of Shewanella sp strain PS-2.</title>
        <authorList>
            <person name="Das S.K."/>
        </authorList>
    </citation>
    <scope>NUCLEOTIDE SEQUENCE [LARGE SCALE GENOMIC DNA]</scope>
    <source>
        <strain evidence="10 11">PS-2</strain>
    </source>
</reference>
<evidence type="ECO:0000259" key="8">
    <source>
        <dbReference type="Pfam" id="PF02272"/>
    </source>
</evidence>
<proteinExistence type="inferred from homology"/>
<keyword evidence="11" id="KW-1185">Reference proteome</keyword>
<dbReference type="InterPro" id="IPR038763">
    <property type="entry name" value="DHH_sf"/>
</dbReference>
<keyword evidence="5 10" id="KW-0269">Exonuclease</keyword>
<dbReference type="PANTHER" id="PTHR30255:SF2">
    <property type="entry name" value="SINGLE-STRANDED-DNA-SPECIFIC EXONUCLEASE RECJ"/>
    <property type="match status" value="1"/>
</dbReference>
<dbReference type="InterPro" id="IPR004610">
    <property type="entry name" value="RecJ"/>
</dbReference>
<dbReference type="Proteomes" id="UP000829384">
    <property type="component" value="Unassembled WGS sequence"/>
</dbReference>
<dbReference type="EMBL" id="JACSDI010000020">
    <property type="protein sequence ID" value="MCG9965875.1"/>
    <property type="molecule type" value="Genomic_DNA"/>
</dbReference>
<dbReference type="InterPro" id="IPR041122">
    <property type="entry name" value="RecJ_OB"/>
</dbReference>
<evidence type="ECO:0000256" key="5">
    <source>
        <dbReference type="ARBA" id="ARBA00022839"/>
    </source>
</evidence>
<dbReference type="Gene3D" id="3.10.310.30">
    <property type="match status" value="1"/>
</dbReference>
<protein>
    <recommendedName>
        <fullName evidence="2">Single-stranded-DNA-specific exonuclease RecJ</fullName>
    </recommendedName>
</protein>
<comment type="caution">
    <text evidence="10">The sequence shown here is derived from an EMBL/GenBank/DDBJ whole genome shotgun (WGS) entry which is preliminary data.</text>
</comment>